<organism evidence="2 3">
    <name type="scientific">Ancylostoma ceylanicum</name>
    <dbReference type="NCBI Taxonomy" id="53326"/>
    <lineage>
        <taxon>Eukaryota</taxon>
        <taxon>Metazoa</taxon>
        <taxon>Ecdysozoa</taxon>
        <taxon>Nematoda</taxon>
        <taxon>Chromadorea</taxon>
        <taxon>Rhabditida</taxon>
        <taxon>Rhabditina</taxon>
        <taxon>Rhabditomorpha</taxon>
        <taxon>Strongyloidea</taxon>
        <taxon>Ancylostomatidae</taxon>
        <taxon>Ancylostomatinae</taxon>
        <taxon>Ancylostoma</taxon>
    </lineage>
</organism>
<comment type="caution">
    <text evidence="2">The sequence shown here is derived from an EMBL/GenBank/DDBJ whole genome shotgun (WGS) entry which is preliminary data.</text>
</comment>
<protein>
    <submittedName>
        <fullName evidence="2">Uncharacterized protein</fullName>
    </submittedName>
</protein>
<dbReference type="AlphaFoldDB" id="A0A016TSZ4"/>
<feature type="compositionally biased region" description="Basic and acidic residues" evidence="1">
    <location>
        <begin position="14"/>
        <end position="29"/>
    </location>
</feature>
<evidence type="ECO:0000313" key="2">
    <source>
        <dbReference type="EMBL" id="EYC06129.1"/>
    </source>
</evidence>
<feature type="compositionally biased region" description="Low complexity" evidence="1">
    <location>
        <begin position="49"/>
        <end position="67"/>
    </location>
</feature>
<evidence type="ECO:0000256" key="1">
    <source>
        <dbReference type="SAM" id="MobiDB-lite"/>
    </source>
</evidence>
<sequence length="149" mass="16570">MLPQLLRESLPIAHEPDWTRSKPNDKDKAEEEEAPLGHARMARSRSRSTSHSSRSSRRSYSSGSSSTRSRETSPEDAVESRPMPGVDYQSPLATLRIPHKVDFATAQKVVPTPPPLPQRALRVRVALSDECRAHFDSFASGTLLSHSDR</sequence>
<keyword evidence="3" id="KW-1185">Reference proteome</keyword>
<proteinExistence type="predicted"/>
<dbReference type="EMBL" id="JARK01001414">
    <property type="protein sequence ID" value="EYC06129.1"/>
    <property type="molecule type" value="Genomic_DNA"/>
</dbReference>
<feature type="region of interest" description="Disordered" evidence="1">
    <location>
        <begin position="1"/>
        <end position="91"/>
    </location>
</feature>
<gene>
    <name evidence="2" type="primary">Acey_s0078.g1206</name>
    <name evidence="2" type="ORF">Y032_0078g1206</name>
</gene>
<dbReference type="Proteomes" id="UP000024635">
    <property type="component" value="Unassembled WGS sequence"/>
</dbReference>
<accession>A0A016TSZ4</accession>
<name>A0A016TSZ4_9BILA</name>
<evidence type="ECO:0000313" key="3">
    <source>
        <dbReference type="Proteomes" id="UP000024635"/>
    </source>
</evidence>
<reference evidence="3" key="1">
    <citation type="journal article" date="2015" name="Nat. Genet.">
        <title>The genome and transcriptome of the zoonotic hookworm Ancylostoma ceylanicum identify infection-specific gene families.</title>
        <authorList>
            <person name="Schwarz E.M."/>
            <person name="Hu Y."/>
            <person name="Antoshechkin I."/>
            <person name="Miller M.M."/>
            <person name="Sternberg P.W."/>
            <person name="Aroian R.V."/>
        </authorList>
    </citation>
    <scope>NUCLEOTIDE SEQUENCE</scope>
    <source>
        <strain evidence="3">HY135</strain>
    </source>
</reference>